<dbReference type="EMBL" id="CP011125">
    <property type="protein sequence ID" value="AKF07762.1"/>
    <property type="molecule type" value="Genomic_DNA"/>
</dbReference>
<name>A0A0F6W563_9BACT</name>
<proteinExistence type="predicted"/>
<dbReference type="AlphaFoldDB" id="A0A0F6W563"/>
<keyword evidence="2" id="KW-1185">Reference proteome</keyword>
<reference evidence="1 2" key="1">
    <citation type="submission" date="2015-03" db="EMBL/GenBank/DDBJ databases">
        <title>Genome assembly of Sandaracinus amylolyticus DSM 53668.</title>
        <authorList>
            <person name="Sharma G."/>
            <person name="Subramanian S."/>
        </authorList>
    </citation>
    <scope>NUCLEOTIDE SEQUENCE [LARGE SCALE GENOMIC DNA]</scope>
    <source>
        <strain evidence="1 2">DSM 53668</strain>
    </source>
</reference>
<evidence type="ECO:0000313" key="1">
    <source>
        <dbReference type="EMBL" id="AKF07762.1"/>
    </source>
</evidence>
<gene>
    <name evidence="1" type="ORF">DB32_004911</name>
</gene>
<dbReference type="STRING" id="927083.DB32_004911"/>
<organism evidence="1 2">
    <name type="scientific">Sandaracinus amylolyticus</name>
    <dbReference type="NCBI Taxonomy" id="927083"/>
    <lineage>
        <taxon>Bacteria</taxon>
        <taxon>Pseudomonadati</taxon>
        <taxon>Myxococcota</taxon>
        <taxon>Polyangia</taxon>
        <taxon>Polyangiales</taxon>
        <taxon>Sandaracinaceae</taxon>
        <taxon>Sandaracinus</taxon>
    </lineage>
</organism>
<dbReference type="KEGG" id="samy:DB32_004911"/>
<protein>
    <submittedName>
        <fullName evidence="1">Uncharacterized protein</fullName>
    </submittedName>
</protein>
<sequence>MASPGVRRSFRPRVYRRVWARASEKGAPRKRVGRTKTLLVLTIDGARGAWEPEAECLVFGCSSLASSWSSLPRSFSQRVVTTPARRAP</sequence>
<evidence type="ECO:0000313" key="2">
    <source>
        <dbReference type="Proteomes" id="UP000034883"/>
    </source>
</evidence>
<dbReference type="Proteomes" id="UP000034883">
    <property type="component" value="Chromosome"/>
</dbReference>
<accession>A0A0F6W563</accession>